<dbReference type="EMBL" id="FUYC01000007">
    <property type="protein sequence ID" value="SKA84684.1"/>
    <property type="molecule type" value="Genomic_DNA"/>
</dbReference>
<evidence type="ECO:0000313" key="3">
    <source>
        <dbReference type="Proteomes" id="UP000190027"/>
    </source>
</evidence>
<dbReference type="AlphaFoldDB" id="A0A1T4X4Z0"/>
<dbReference type="Pfam" id="PF26468">
    <property type="entry name" value="GIY_YIG_3"/>
    <property type="match status" value="1"/>
</dbReference>
<dbReference type="STRING" id="1121449.SAMN02745704_01802"/>
<dbReference type="InterPro" id="IPR058782">
    <property type="entry name" value="GIY_YIG_3"/>
</dbReference>
<evidence type="ECO:0000259" key="1">
    <source>
        <dbReference type="Pfam" id="PF26468"/>
    </source>
</evidence>
<gene>
    <name evidence="2" type="ORF">SAMN02745704_01802</name>
</gene>
<keyword evidence="3" id="KW-1185">Reference proteome</keyword>
<dbReference type="Proteomes" id="UP000190027">
    <property type="component" value="Unassembled WGS sequence"/>
</dbReference>
<organism evidence="2 3">
    <name type="scientific">Paucidesulfovibrio gracilis DSM 16080</name>
    <dbReference type="NCBI Taxonomy" id="1121449"/>
    <lineage>
        <taxon>Bacteria</taxon>
        <taxon>Pseudomonadati</taxon>
        <taxon>Thermodesulfobacteriota</taxon>
        <taxon>Desulfovibrionia</taxon>
        <taxon>Desulfovibrionales</taxon>
        <taxon>Desulfovibrionaceae</taxon>
        <taxon>Paucidesulfovibrio</taxon>
    </lineage>
</organism>
<sequence>MKTNSRVEHLVRLYGCLDELEKRIGGKLELSACHGRMNWPNQGVYFFFEDGEERTGSGNGPRVVRVGTHAVSKGSKTTLWKRLYQHKGTEKTGGGNHRVSIFRLNVGAALQQAGKIESISSWGKSSSASREIVNTEFEAEKYVSNYIGKMPFLFIRIEDESSKESDRAFLEKNLIGLLSEFEKAPIDPPSKTWLGNKSPKPEIGSSGLWNSNYIEFDYDPNFLNLLEHYICNM</sequence>
<dbReference type="RefSeq" id="WP_200806786.1">
    <property type="nucleotide sequence ID" value="NZ_FUYC01000007.1"/>
</dbReference>
<accession>A0A1T4X4Z0</accession>
<evidence type="ECO:0000313" key="2">
    <source>
        <dbReference type="EMBL" id="SKA84684.1"/>
    </source>
</evidence>
<name>A0A1T4X4Z0_9BACT</name>
<protein>
    <recommendedName>
        <fullName evidence="1">GIY-YIG domain-containing protein</fullName>
    </recommendedName>
</protein>
<reference evidence="2 3" key="1">
    <citation type="submission" date="2017-02" db="EMBL/GenBank/DDBJ databases">
        <authorList>
            <person name="Peterson S.W."/>
        </authorList>
    </citation>
    <scope>NUCLEOTIDE SEQUENCE [LARGE SCALE GENOMIC DNA]</scope>
    <source>
        <strain evidence="2 3">DSM 16080</strain>
    </source>
</reference>
<proteinExistence type="predicted"/>
<feature type="domain" description="GIY-YIG" evidence="1">
    <location>
        <begin position="5"/>
        <end position="232"/>
    </location>
</feature>